<accession>A0A4R2AWQ4</accession>
<dbReference type="Pfam" id="PF03069">
    <property type="entry name" value="FmdA_AmdA"/>
    <property type="match status" value="2"/>
</dbReference>
<dbReference type="GO" id="GO:0016811">
    <property type="term" value="F:hydrolase activity, acting on carbon-nitrogen (but not peptide) bonds, in linear amides"/>
    <property type="evidence" value="ECO:0007669"/>
    <property type="project" value="InterPro"/>
</dbReference>
<name>A0A4R2AWQ4_9BACI</name>
<dbReference type="EMBL" id="SLVV01000024">
    <property type="protein sequence ID" value="TCN17594.1"/>
    <property type="molecule type" value="Genomic_DNA"/>
</dbReference>
<dbReference type="PANTHER" id="PTHR31891">
    <property type="entry name" value="FORMAMIDASE C869.04-RELATED"/>
    <property type="match status" value="1"/>
</dbReference>
<dbReference type="RefSeq" id="WP_132011516.1">
    <property type="nucleotide sequence ID" value="NZ_JABUHM010000025.1"/>
</dbReference>
<gene>
    <name evidence="2" type="ORF">EV146_12422</name>
</gene>
<organism evidence="2 3">
    <name type="scientific">Mesobacillus foraminis</name>
    <dbReference type="NCBI Taxonomy" id="279826"/>
    <lineage>
        <taxon>Bacteria</taxon>
        <taxon>Bacillati</taxon>
        <taxon>Bacillota</taxon>
        <taxon>Bacilli</taxon>
        <taxon>Bacillales</taxon>
        <taxon>Bacillaceae</taxon>
        <taxon>Mesobacillus</taxon>
    </lineage>
</organism>
<proteinExistence type="predicted"/>
<keyword evidence="3" id="KW-1185">Reference proteome</keyword>
<dbReference type="InterPro" id="IPR036582">
    <property type="entry name" value="Mao_N_sf"/>
</dbReference>
<evidence type="ECO:0000259" key="1">
    <source>
        <dbReference type="Pfam" id="PF07833"/>
    </source>
</evidence>
<dbReference type="InterPro" id="IPR004304">
    <property type="entry name" value="FmdA_AmdA"/>
</dbReference>
<reference evidence="2 3" key="1">
    <citation type="journal article" date="2015" name="Stand. Genomic Sci.">
        <title>Genomic Encyclopedia of Bacterial and Archaeal Type Strains, Phase III: the genomes of soil and plant-associated and newly described type strains.</title>
        <authorList>
            <person name="Whitman W.B."/>
            <person name="Woyke T."/>
            <person name="Klenk H.P."/>
            <person name="Zhou Y."/>
            <person name="Lilburn T.G."/>
            <person name="Beck B.J."/>
            <person name="De Vos P."/>
            <person name="Vandamme P."/>
            <person name="Eisen J.A."/>
            <person name="Garrity G."/>
            <person name="Hugenholtz P."/>
            <person name="Kyrpides N.C."/>
        </authorList>
    </citation>
    <scope>NUCLEOTIDE SEQUENCE [LARGE SCALE GENOMIC DNA]</scope>
    <source>
        <strain evidence="2 3">CV53</strain>
    </source>
</reference>
<dbReference type="AlphaFoldDB" id="A0A4R2AWQ4"/>
<dbReference type="SUPFAM" id="SSF55383">
    <property type="entry name" value="Copper amine oxidase, domain N"/>
    <property type="match status" value="1"/>
</dbReference>
<comment type="caution">
    <text evidence="2">The sequence shown here is derived from an EMBL/GenBank/DDBJ whole genome shotgun (WGS) entry which is preliminary data.</text>
</comment>
<dbReference type="Gene3D" id="3.30.457.10">
    <property type="entry name" value="Copper amine oxidase-like, N-terminal domain"/>
    <property type="match status" value="1"/>
</dbReference>
<dbReference type="Gene3D" id="3.10.28.20">
    <property type="entry name" value="Acetamidase/Formamidase-like domains"/>
    <property type="match status" value="1"/>
</dbReference>
<dbReference type="PANTHER" id="PTHR31891:SF1">
    <property type="entry name" value="FORMAMIDASE C869.04-RELATED"/>
    <property type="match status" value="1"/>
</dbReference>
<protein>
    <submittedName>
        <fullName evidence="2">Acetamidase/formamidase</fullName>
    </submittedName>
</protein>
<evidence type="ECO:0000313" key="3">
    <source>
        <dbReference type="Proteomes" id="UP000295689"/>
    </source>
</evidence>
<evidence type="ECO:0000313" key="2">
    <source>
        <dbReference type="EMBL" id="TCN17594.1"/>
    </source>
</evidence>
<dbReference type="SUPFAM" id="SSF141130">
    <property type="entry name" value="Acetamidase/Formamidase-like"/>
    <property type="match status" value="1"/>
</dbReference>
<dbReference type="Gene3D" id="2.60.120.580">
    <property type="entry name" value="Acetamidase/Formamidase-like domains"/>
    <property type="match status" value="2"/>
</dbReference>
<sequence>MGKSIRYSRAKKLGVFGVSAVTVLSASLLLSDVSSGARKTNEDSFKVLQGTTTEQADGKYYLSSTLKNIQWGHLPNRDSKPVMSISSGATVTIDTVSHEGILEDQGRDPVEFFGKHGVKKDEVLSDAIAIAGSDLDHDFAGDGPHVVTGPIAVKGAEPGDVLKVEVLSLAPRVPYGVISNRHYKGALPGEFPENNGPQDGASADHPELYANVSTFTPLEKMNGKYYGVLPIESGGEVRFPAKPFMGLMGVAPNTSEKVSSIPPIETGGNIDINELGVGSTLYLPVQVKDALFFTGDPHFAQGDGEVALTAWEASLRGTFRLTVLKSDDPALPRNGEIKQPFAETEDYWIPIGLDEDLDEAMKESVREAIGFLHEKLGMDRATALAYMSAATDYEVSQVVDKTKGIHALIEKRHFINNLDLEVLADKKKVVSEMMNNEFYVSVDSLTDKLAGKKKTNHKKGATSTTVTLGGKKVTIVENSNIYNVNGKDVYHEGMPVSIDGELFIPVKAISEILGASVNWTTSGNTFTAKVTYNLKK</sequence>
<feature type="domain" description="Copper amine oxidase-like N-terminal" evidence="1">
    <location>
        <begin position="433"/>
        <end position="526"/>
    </location>
</feature>
<dbReference type="Proteomes" id="UP000295689">
    <property type="component" value="Unassembled WGS sequence"/>
</dbReference>
<dbReference type="Pfam" id="PF07833">
    <property type="entry name" value="Cu_amine_oxidN1"/>
    <property type="match status" value="1"/>
</dbReference>
<dbReference type="InterPro" id="IPR012854">
    <property type="entry name" value="Cu_amine_oxidase-like_N"/>
</dbReference>